<dbReference type="STRING" id="212667.VFDL14_24345"/>
<proteinExistence type="predicted"/>
<dbReference type="Proteomes" id="UP000027219">
    <property type="component" value="Unassembled WGS sequence"/>
</dbReference>
<protein>
    <submittedName>
        <fullName evidence="1">Uncharacterized protein</fullName>
    </submittedName>
</protein>
<evidence type="ECO:0000313" key="2">
    <source>
        <dbReference type="Proteomes" id="UP000027219"/>
    </source>
</evidence>
<comment type="caution">
    <text evidence="1">The sequence shown here is derived from an EMBL/GenBank/DDBJ whole genome shotgun (WGS) entry which is preliminary data.</text>
</comment>
<name>A0A066UQ53_9VIBR</name>
<keyword evidence="2" id="KW-1185">Reference proteome</keyword>
<gene>
    <name evidence="1" type="ORF">VFDL14_24345</name>
</gene>
<dbReference type="RefSeq" id="WP_032551797.1">
    <property type="nucleotide sequence ID" value="NZ_JFFR01000024.1"/>
</dbReference>
<dbReference type="AlphaFoldDB" id="A0A066UQ53"/>
<evidence type="ECO:0000313" key="1">
    <source>
        <dbReference type="EMBL" id="KDN28027.1"/>
    </source>
</evidence>
<dbReference type="EMBL" id="JFFR01000024">
    <property type="protein sequence ID" value="KDN28027.1"/>
    <property type="molecule type" value="Genomic_DNA"/>
</dbReference>
<sequence length="143" mass="16033">MPEGLFLNSYNEVSERYAVLDEFNLSGVLYLTKPKSQEPIRDAVAYIQYEPLSQKACRQKVVVGEPPTLHKGQVSKIAIIEKASEQDFSFLWSTDGNSVALLYRSEPIAFVTQSKKYGFSKAVVSDSPVVSAWDSTLFVQLFE</sequence>
<reference evidence="1 2" key="1">
    <citation type="submission" date="2014-02" db="EMBL/GenBank/DDBJ databases">
        <title>Vibrio fortis Dalian14 Genome Sequencing.</title>
        <authorList>
            <person name="Wang Y."/>
            <person name="Song L."/>
            <person name="Liu G."/>
            <person name="Ding J."/>
        </authorList>
    </citation>
    <scope>NUCLEOTIDE SEQUENCE [LARGE SCALE GENOMIC DNA]</scope>
    <source>
        <strain evidence="1 2">Dalian14</strain>
    </source>
</reference>
<accession>A0A066UQ53</accession>
<dbReference type="OrthoDB" id="5904814at2"/>
<organism evidence="1 2">
    <name type="scientific">Vibrio fortis</name>
    <dbReference type="NCBI Taxonomy" id="212667"/>
    <lineage>
        <taxon>Bacteria</taxon>
        <taxon>Pseudomonadati</taxon>
        <taxon>Pseudomonadota</taxon>
        <taxon>Gammaproteobacteria</taxon>
        <taxon>Vibrionales</taxon>
        <taxon>Vibrionaceae</taxon>
        <taxon>Vibrio</taxon>
    </lineage>
</organism>